<keyword evidence="1" id="KW-1015">Disulfide bond</keyword>
<feature type="signal peptide" evidence="2">
    <location>
        <begin position="1"/>
        <end position="15"/>
    </location>
</feature>
<dbReference type="Gene3D" id="2.60.110.10">
    <property type="entry name" value="Thaumatin"/>
    <property type="match status" value="1"/>
</dbReference>
<evidence type="ECO:0000313" key="4">
    <source>
        <dbReference type="Proteomes" id="UP000663861"/>
    </source>
</evidence>
<dbReference type="InterPro" id="IPR001938">
    <property type="entry name" value="Thaumatin"/>
</dbReference>
<dbReference type="Proteomes" id="UP000663861">
    <property type="component" value="Unassembled WGS sequence"/>
</dbReference>
<dbReference type="Pfam" id="PF00314">
    <property type="entry name" value="Thaumatin"/>
    <property type="match status" value="1"/>
</dbReference>
<feature type="disulfide bond" evidence="1">
    <location>
        <begin position="194"/>
        <end position="204"/>
    </location>
</feature>
<evidence type="ECO:0008006" key="5">
    <source>
        <dbReference type="Google" id="ProtNLM"/>
    </source>
</evidence>
<evidence type="ECO:0000313" key="3">
    <source>
        <dbReference type="EMBL" id="CAE6527811.1"/>
    </source>
</evidence>
<gene>
    <name evidence="3" type="ORF">RDB_LOCUS168064</name>
</gene>
<feature type="disulfide bond" evidence="1">
    <location>
        <begin position="76"/>
        <end position="87"/>
    </location>
</feature>
<name>A0A8H3DKL8_9AGAM</name>
<feature type="disulfide bond" evidence="1">
    <location>
        <begin position="145"/>
        <end position="239"/>
    </location>
</feature>
<keyword evidence="2" id="KW-0732">Signal</keyword>
<dbReference type="PROSITE" id="PS51367">
    <property type="entry name" value="THAUMATIN_2"/>
    <property type="match status" value="1"/>
</dbReference>
<dbReference type="AlphaFoldDB" id="A0A8H3DKL8"/>
<feature type="chain" id="PRO_5034395614" description="Pathogenesis-related protein 5" evidence="2">
    <location>
        <begin position="16"/>
        <end position="253"/>
    </location>
</feature>
<feature type="disulfide bond" evidence="1">
    <location>
        <begin position="158"/>
        <end position="175"/>
    </location>
</feature>
<feature type="disulfide bond" evidence="1">
    <location>
        <begin position="24"/>
        <end position="252"/>
    </location>
</feature>
<dbReference type="InterPro" id="IPR037176">
    <property type="entry name" value="Osmotin/thaumatin-like_sf"/>
</dbReference>
<evidence type="ECO:0000256" key="2">
    <source>
        <dbReference type="SAM" id="SignalP"/>
    </source>
</evidence>
<feature type="disulfide bond" evidence="1">
    <location>
        <begin position="179"/>
        <end position="193"/>
    </location>
</feature>
<protein>
    <recommendedName>
        <fullName evidence="5">Pathogenesis-related protein 5</fullName>
    </recommendedName>
</protein>
<dbReference type="SUPFAM" id="SSF49870">
    <property type="entry name" value="Osmotin, thaumatin-like protein"/>
    <property type="match status" value="1"/>
</dbReference>
<proteinExistence type="predicted"/>
<evidence type="ECO:0000256" key="1">
    <source>
        <dbReference type="PIRSR" id="PIRSR002703-1"/>
    </source>
</evidence>
<organism evidence="3 4">
    <name type="scientific">Rhizoctonia solani</name>
    <dbReference type="NCBI Taxonomy" id="456999"/>
    <lineage>
        <taxon>Eukaryota</taxon>
        <taxon>Fungi</taxon>
        <taxon>Dikarya</taxon>
        <taxon>Basidiomycota</taxon>
        <taxon>Agaricomycotina</taxon>
        <taxon>Agaricomycetes</taxon>
        <taxon>Cantharellales</taxon>
        <taxon>Ceratobasidiaceae</taxon>
        <taxon>Rhizoctonia</taxon>
    </lineage>
</organism>
<reference evidence="3" key="1">
    <citation type="submission" date="2021-01" db="EMBL/GenBank/DDBJ databases">
        <authorList>
            <person name="Kaushik A."/>
        </authorList>
    </citation>
    <scope>NUCLEOTIDE SEQUENCE</scope>
    <source>
        <strain evidence="3">AG4-RS23</strain>
    </source>
</reference>
<feature type="disulfide bond" evidence="1">
    <location>
        <begin position="150"/>
        <end position="219"/>
    </location>
</feature>
<accession>A0A8H3DKL8</accession>
<sequence length="253" mass="26590">MKFTVLLAFAGLVLGRTFTVYNACPYTIWPAIFTDLNVGTSVPAIETGWEAPANSKRMFTVPDSWKAGLIWGRTGCDFSSKTGPAACLTGGCIGGLECDSTTGTGVGPVSIAEWTLSASDGHDWYDVSLVDGFNVPMRISNNAGCQVTECAVDLNQGCPDVLQGPLNANGTTAGCKSACMANLDGNPANSRNCCTGNYNAPMNCPPSGVQYYSYFKGRCPTSFAYIYDESSGGPVSQGCIASKKADYTLTFCP</sequence>
<feature type="disulfide bond" evidence="1">
    <location>
        <begin position="92"/>
        <end position="98"/>
    </location>
</feature>
<dbReference type="PANTHER" id="PTHR31048">
    <property type="entry name" value="OS03G0233200 PROTEIN"/>
    <property type="match status" value="1"/>
</dbReference>
<dbReference type="OrthoDB" id="10264728at2759"/>
<dbReference type="SMART" id="SM00205">
    <property type="entry name" value="THN"/>
    <property type="match status" value="1"/>
</dbReference>
<dbReference type="PRINTS" id="PR00347">
    <property type="entry name" value="THAUMATIN"/>
</dbReference>
<comment type="caution">
    <text evidence="3">The sequence shown here is derived from an EMBL/GenBank/DDBJ whole genome shotgun (WGS) entry which is preliminary data.</text>
</comment>
<dbReference type="PIRSF" id="PIRSF002703">
    <property type="entry name" value="Thaumatin"/>
    <property type="match status" value="1"/>
</dbReference>
<dbReference type="EMBL" id="CAJMWY010004328">
    <property type="protein sequence ID" value="CAE6527811.1"/>
    <property type="molecule type" value="Genomic_DNA"/>
</dbReference>